<evidence type="ECO:0000313" key="2">
    <source>
        <dbReference type="EMBL" id="DBA13481.1"/>
    </source>
</evidence>
<evidence type="ECO:0000313" key="3">
    <source>
        <dbReference type="Proteomes" id="UP001181693"/>
    </source>
</evidence>
<accession>A0AAV2ZF40</accession>
<dbReference type="AlphaFoldDB" id="A0AAV2ZF40"/>
<dbReference type="EMBL" id="DYDO01002127">
    <property type="protein sequence ID" value="DBA13481.1"/>
    <property type="molecule type" value="Genomic_DNA"/>
</dbReference>
<reference evidence="2" key="1">
    <citation type="thesis" date="2020" institute="ProQuest LLC" country="789 East Eisenhower Parkway, Ann Arbor, MI, USA">
        <title>Comparative Genomics and Chromosome Evolution.</title>
        <authorList>
            <person name="Mudd A.B."/>
        </authorList>
    </citation>
    <scope>NUCLEOTIDE SEQUENCE</scope>
    <source>
        <strain evidence="2">1538</strain>
        <tissue evidence="2">Blood</tissue>
    </source>
</reference>
<keyword evidence="1" id="KW-1133">Transmembrane helix</keyword>
<evidence type="ECO:0000256" key="1">
    <source>
        <dbReference type="SAM" id="Phobius"/>
    </source>
</evidence>
<feature type="transmembrane region" description="Helical" evidence="1">
    <location>
        <begin position="52"/>
        <end position="70"/>
    </location>
</feature>
<name>A0AAV2ZF40_PYXAD</name>
<organism evidence="2 3">
    <name type="scientific">Pyxicephalus adspersus</name>
    <name type="common">African bullfrog</name>
    <dbReference type="NCBI Taxonomy" id="30357"/>
    <lineage>
        <taxon>Eukaryota</taxon>
        <taxon>Metazoa</taxon>
        <taxon>Chordata</taxon>
        <taxon>Craniata</taxon>
        <taxon>Vertebrata</taxon>
        <taxon>Euteleostomi</taxon>
        <taxon>Amphibia</taxon>
        <taxon>Batrachia</taxon>
        <taxon>Anura</taxon>
        <taxon>Neobatrachia</taxon>
        <taxon>Ranoidea</taxon>
        <taxon>Pyxicephalidae</taxon>
        <taxon>Pyxicephalinae</taxon>
        <taxon>Pyxicephalus</taxon>
    </lineage>
</organism>
<sequence length="79" mass="9268">MTCCLKKTLISFSPLVRPESVRTVLTSDYYKLIWDNPSDSVSLVLLHIISKWFQKIFCQIVTFLLLLWFLQTLTLTPYP</sequence>
<dbReference type="Proteomes" id="UP001181693">
    <property type="component" value="Unassembled WGS sequence"/>
</dbReference>
<proteinExistence type="predicted"/>
<gene>
    <name evidence="2" type="ORF">GDO54_018502</name>
</gene>
<keyword evidence="1" id="KW-0812">Transmembrane</keyword>
<keyword evidence="3" id="KW-1185">Reference proteome</keyword>
<protein>
    <submittedName>
        <fullName evidence="2">Uncharacterized protein</fullName>
    </submittedName>
</protein>
<comment type="caution">
    <text evidence="2">The sequence shown here is derived from an EMBL/GenBank/DDBJ whole genome shotgun (WGS) entry which is preliminary data.</text>
</comment>
<keyword evidence="1" id="KW-0472">Membrane</keyword>